<evidence type="ECO:0000313" key="4">
    <source>
        <dbReference type="EMBL" id="EKD05400.1"/>
    </source>
</evidence>
<dbReference type="EMBL" id="AMBO01000092">
    <property type="protein sequence ID" value="EKD05400.1"/>
    <property type="molecule type" value="Genomic_DNA"/>
</dbReference>
<evidence type="ECO:0000259" key="3">
    <source>
        <dbReference type="PROSITE" id="PS51471"/>
    </source>
</evidence>
<feature type="region of interest" description="Disordered" evidence="2">
    <location>
        <begin position="344"/>
        <end position="406"/>
    </location>
</feature>
<dbReference type="InterPro" id="IPR005123">
    <property type="entry name" value="Oxoglu/Fe-dep_dioxygenase_dom"/>
</dbReference>
<dbReference type="PANTHER" id="PTHR31573:SF4">
    <property type="entry name" value="FE2OG DIOXYGENASE DOMAIN-CONTAINING PROTEIN"/>
    <property type="match status" value="1"/>
</dbReference>
<feature type="region of interest" description="Disordered" evidence="2">
    <location>
        <begin position="1"/>
        <end position="57"/>
    </location>
</feature>
<feature type="compositionally biased region" description="Gly residues" evidence="2">
    <location>
        <begin position="30"/>
        <end position="41"/>
    </location>
</feature>
<feature type="compositionally biased region" description="Basic and acidic residues" evidence="2">
    <location>
        <begin position="424"/>
        <end position="435"/>
    </location>
</feature>
<feature type="region of interest" description="Disordered" evidence="2">
    <location>
        <begin position="641"/>
        <end position="664"/>
    </location>
</feature>
<feature type="region of interest" description="Disordered" evidence="2">
    <location>
        <begin position="424"/>
        <end position="625"/>
    </location>
</feature>
<feature type="region of interest" description="Disordered" evidence="2">
    <location>
        <begin position="1349"/>
        <end position="1377"/>
    </location>
</feature>
<feature type="region of interest" description="Disordered" evidence="2">
    <location>
        <begin position="950"/>
        <end position="981"/>
    </location>
</feature>
<gene>
    <name evidence="4" type="ORF">A1Q2_00302</name>
</gene>
<dbReference type="InParanoid" id="K1VMI3"/>
<feature type="compositionally biased region" description="Basic and acidic residues" evidence="2">
    <location>
        <begin position="215"/>
        <end position="227"/>
    </location>
</feature>
<dbReference type="SUPFAM" id="SSF51197">
    <property type="entry name" value="Clavaminate synthase-like"/>
    <property type="match status" value="1"/>
</dbReference>
<comment type="caution">
    <text evidence="4">The sequence shown here is derived from an EMBL/GenBank/DDBJ whole genome shotgun (WGS) entry which is preliminary data.</text>
</comment>
<dbReference type="InterPro" id="IPR032852">
    <property type="entry name" value="ALKBH2"/>
</dbReference>
<dbReference type="Gene3D" id="2.60.120.590">
    <property type="entry name" value="Alpha-ketoglutarate-dependent dioxygenase AlkB-like"/>
    <property type="match status" value="1"/>
</dbReference>
<dbReference type="HOGENOM" id="CLU_267875_0_0_1"/>
<dbReference type="GO" id="GO:0051747">
    <property type="term" value="F:cytosine C-5 DNA demethylase activity"/>
    <property type="evidence" value="ECO:0007669"/>
    <property type="project" value="TreeGrafter"/>
</dbReference>
<feature type="compositionally biased region" description="Basic residues" evidence="2">
    <location>
        <begin position="559"/>
        <end position="568"/>
    </location>
</feature>
<dbReference type="PANTHER" id="PTHR31573">
    <property type="entry name" value="ALPHA-KETOGLUTARATE-DEPENDENT DIOXYGENASE ALKB HOMOLOG 2"/>
    <property type="match status" value="1"/>
</dbReference>
<dbReference type="STRING" id="1220162.K1VMI3"/>
<dbReference type="GO" id="GO:0006307">
    <property type="term" value="P:DNA alkylation repair"/>
    <property type="evidence" value="ECO:0007669"/>
    <property type="project" value="TreeGrafter"/>
</dbReference>
<dbReference type="eggNOG" id="ENOG502RXJJ">
    <property type="taxonomic scope" value="Eukaryota"/>
</dbReference>
<feature type="region of interest" description="Disordered" evidence="2">
    <location>
        <begin position="683"/>
        <end position="716"/>
    </location>
</feature>
<dbReference type="InterPro" id="IPR027450">
    <property type="entry name" value="AlkB-like"/>
</dbReference>
<feature type="compositionally biased region" description="Polar residues" evidence="2">
    <location>
        <begin position="353"/>
        <end position="363"/>
    </location>
</feature>
<name>K1VMI3_TRIAC</name>
<keyword evidence="5" id="KW-1185">Reference proteome</keyword>
<feature type="region of interest" description="Disordered" evidence="2">
    <location>
        <begin position="203"/>
        <end position="227"/>
    </location>
</feature>
<feature type="domain" description="Fe2OG dioxygenase" evidence="3">
    <location>
        <begin position="1306"/>
        <end position="1420"/>
    </location>
</feature>
<organism evidence="4 5">
    <name type="scientific">Trichosporon asahii var. asahii (strain CBS 8904)</name>
    <name type="common">Yeast</name>
    <dbReference type="NCBI Taxonomy" id="1220162"/>
    <lineage>
        <taxon>Eukaryota</taxon>
        <taxon>Fungi</taxon>
        <taxon>Dikarya</taxon>
        <taxon>Basidiomycota</taxon>
        <taxon>Agaricomycotina</taxon>
        <taxon>Tremellomycetes</taxon>
        <taxon>Trichosporonales</taxon>
        <taxon>Trichosporonaceae</taxon>
        <taxon>Trichosporon</taxon>
    </lineage>
</organism>
<dbReference type="InterPro" id="IPR037151">
    <property type="entry name" value="AlkB-like_sf"/>
</dbReference>
<feature type="compositionally biased region" description="Polar residues" evidence="2">
    <location>
        <begin position="515"/>
        <end position="532"/>
    </location>
</feature>
<evidence type="ECO:0000256" key="1">
    <source>
        <dbReference type="PIRSR" id="PIRSR632852-1"/>
    </source>
</evidence>
<feature type="binding site" evidence="1">
    <location>
        <position position="1324"/>
    </location>
    <ligand>
        <name>2-oxoglutarate</name>
        <dbReference type="ChEBI" id="CHEBI:16810"/>
    </ligand>
</feature>
<dbReference type="OrthoDB" id="2163491at2759"/>
<feature type="region of interest" description="Disordered" evidence="2">
    <location>
        <begin position="141"/>
        <end position="185"/>
    </location>
</feature>
<dbReference type="Proteomes" id="UP000006757">
    <property type="component" value="Unassembled WGS sequence"/>
</dbReference>
<feature type="compositionally biased region" description="Basic residues" evidence="2">
    <location>
        <begin position="616"/>
        <end position="625"/>
    </location>
</feature>
<proteinExistence type="predicted"/>
<dbReference type="PROSITE" id="PS51471">
    <property type="entry name" value="FE2OG_OXY"/>
    <property type="match status" value="1"/>
</dbReference>
<reference evidence="4 5" key="1">
    <citation type="journal article" date="2012" name="Eukaryot. Cell">
        <title>Genome sequence of the Trichosporon asahii environmental strain CBS 8904.</title>
        <authorList>
            <person name="Yang R.Y."/>
            <person name="Li H.T."/>
            <person name="Zhu H."/>
            <person name="Zhou G.P."/>
            <person name="Wang M."/>
            <person name="Wang L."/>
        </authorList>
    </citation>
    <scope>NUCLEOTIDE SEQUENCE [LARGE SCALE GENOMIC DNA]</scope>
    <source>
        <strain evidence="4 5">CBS 8904</strain>
    </source>
</reference>
<dbReference type="GO" id="GO:0008198">
    <property type="term" value="F:ferrous iron binding"/>
    <property type="evidence" value="ECO:0007669"/>
    <property type="project" value="TreeGrafter"/>
</dbReference>
<evidence type="ECO:0000256" key="2">
    <source>
        <dbReference type="SAM" id="MobiDB-lite"/>
    </source>
</evidence>
<dbReference type="GO" id="GO:0035516">
    <property type="term" value="F:broad specificity oxidative DNA demethylase activity"/>
    <property type="evidence" value="ECO:0007669"/>
    <property type="project" value="TreeGrafter"/>
</dbReference>
<feature type="compositionally biased region" description="Basic residues" evidence="2">
    <location>
        <begin position="503"/>
        <end position="513"/>
    </location>
</feature>
<feature type="compositionally biased region" description="Polar residues" evidence="2">
    <location>
        <begin position="373"/>
        <end position="385"/>
    </location>
</feature>
<feature type="compositionally biased region" description="Polar residues" evidence="2">
    <location>
        <begin position="952"/>
        <end position="981"/>
    </location>
</feature>
<feature type="binding site" evidence="1">
    <location>
        <position position="1315"/>
    </location>
    <ligand>
        <name>2-oxoglutarate</name>
        <dbReference type="ChEBI" id="CHEBI:16810"/>
    </ligand>
</feature>
<feature type="binding site" evidence="1">
    <location>
        <position position="1402"/>
    </location>
    <ligand>
        <name>2-oxoglutarate</name>
        <dbReference type="ChEBI" id="CHEBI:16810"/>
    </ligand>
</feature>
<dbReference type="Pfam" id="PF13532">
    <property type="entry name" value="2OG-FeII_Oxy_2"/>
    <property type="match status" value="1"/>
</dbReference>
<accession>K1VMI3</accession>
<sequence>MASHLPAPSATGDALRRRAPAPPHELAGQDGPGTNGAGGLGRAPNEQAGPNTANVCDTVPAVDTDACPERLAASVLTGWTPEPGRCQEDGTQDLGRLQPHHHRCAYLGHCEELQRRTVESEPATTAGTRWTEWAESAHWRRSAHEREKKHRCSHQEAAAQARSPSASLAHHGPGVDGAETAGESSDHRVEVYVAVEVGGVEKEGEGRSTAASLGERGRQAADKKVPEEDMTRYRQAATDHTMGRHPCLDDKYIPPGLEHILLQAQHPDRTWNPEALQVAGSILQEAVESDPTQAALEHEWEAHLSPVPHRVDRVFKAQVLSAFLRRKRADAVKLLEQRRSDISGATKRAVRGSESSQTSCVTKSQKRRAQKRLSATVSELSSPPSTCYAASPRLTPEGISPAVQGQTSAEGAVAAARVLTKRDVGRSRGLKRDRAQTAPCSNDSGLKARQPAVSAPPVWRIPGNPTSERSFSPQRNHRLPATVGTATRQAVHDDEGHSMSQNKKLRRRRKPKRLNSQQGSIDSTAAAKTSPETGVEVATPQPVLWDGEEDTLRYDNKGRPLRLKRPPKRLLEEMEGGADSATGAKKTKQEARLPAPTSTDTPSNFDDDASTPKLHGSQRQKKRANLVRKLSAPNEHGIVVEEAENAGSAPLSLSKRRRAPRKTCNDKKISKHVLELLGIPVANLPSSTKAGGKSSDKPTPITKRKKIETYPEPPSATTAEQCATACPFTPTEVAEATSKTDDLLPVRVSGIRSSVFTSVMRIVSGVCPLQPSPRLDRLCRPSVAPPVWAQTGAVRDAAVLPRLPIGDVHVQGRRLRIPARRISDTARHLGGRRKGHRFTWAARTLDGRGREYVTLSADHTPRDARIATLLLAAQRRCPLILIAGDGYALLPWDLGCTYAVLGCRYWVSAAWYEPEACAPGVKAPPGRDYFRRLKVRFDWVQAQGTPWWLERSGTSWNPPSDRQQPKTQPSPDCTRFQDSTTPVEASIDQSARVQAVDALATTVVKGPGGRDIINLPTPPLTPEVNISEGELQEALWHGTFTSENSERERVLAGKYASPCLLRESEPGSGSLMDCFARKPGSVTPPPHLYDEGWTCLNIDCDRYWLLETPTGFWPIPPGMALRYRPTFLKNVPTPNEAQTVPYSVVPEPPLTRAQEAGTRSLWRGWVCECGRANCRYRWEVCECRSCGRQTGRLGEADMLLASEVCRPRDDVVGEQDEGTVHHVLHDANAVDQIWEGYQRSAIETTEPLFQRRALKSKALKGDLLSQQYAINSGASYKYIVETLSYSFEESPRIKQSVTRVLGTQVDFNEILSVTYREGQKMAWHDDGEPGLGPVVAALSLGASATMSFRPKTRTSSKSQNHMKAVKQERTKDGPGGGSVLNLTLSHGDVVIMEGRQIQHMYHHRVIPTGLRAAATARVISEE</sequence>
<feature type="compositionally biased region" description="Polar residues" evidence="2">
    <location>
        <begin position="464"/>
        <end position="474"/>
    </location>
</feature>
<protein>
    <recommendedName>
        <fullName evidence="3">Fe2OG dioxygenase domain-containing protein</fullName>
    </recommendedName>
</protein>
<evidence type="ECO:0000313" key="5">
    <source>
        <dbReference type="Proteomes" id="UP000006757"/>
    </source>
</evidence>